<proteinExistence type="predicted"/>
<keyword evidence="2" id="KW-0677">Repeat</keyword>
<dbReference type="GO" id="GO:0005737">
    <property type="term" value="C:cytoplasm"/>
    <property type="evidence" value="ECO:0007669"/>
    <property type="project" value="TreeGrafter"/>
</dbReference>
<dbReference type="InParanoid" id="A0A0G4EBD1"/>
<dbReference type="OrthoDB" id="311744at2759"/>
<protein>
    <recommendedName>
        <fullName evidence="6">U2A'/phosphoprotein 32 family A C-terminal domain-containing protein</fullName>
    </recommendedName>
</protein>
<dbReference type="SUPFAM" id="SSF52058">
    <property type="entry name" value="L domain-like"/>
    <property type="match status" value="1"/>
</dbReference>
<feature type="region of interest" description="Disordered" evidence="3">
    <location>
        <begin position="1"/>
        <end position="22"/>
    </location>
</feature>
<evidence type="ECO:0000313" key="5">
    <source>
        <dbReference type="Proteomes" id="UP000041254"/>
    </source>
</evidence>
<keyword evidence="5" id="KW-1185">Reference proteome</keyword>
<organism evidence="4 5">
    <name type="scientific">Vitrella brassicaformis (strain CCMP3155)</name>
    <dbReference type="NCBI Taxonomy" id="1169540"/>
    <lineage>
        <taxon>Eukaryota</taxon>
        <taxon>Sar</taxon>
        <taxon>Alveolata</taxon>
        <taxon>Colpodellida</taxon>
        <taxon>Vitrellaceae</taxon>
        <taxon>Vitrella</taxon>
    </lineage>
</organism>
<evidence type="ECO:0000256" key="2">
    <source>
        <dbReference type="ARBA" id="ARBA00022737"/>
    </source>
</evidence>
<gene>
    <name evidence="4" type="ORF">Vbra_6859</name>
</gene>
<evidence type="ECO:0008006" key="6">
    <source>
        <dbReference type="Google" id="ProtNLM"/>
    </source>
</evidence>
<reference evidence="4 5" key="1">
    <citation type="submission" date="2014-11" db="EMBL/GenBank/DDBJ databases">
        <authorList>
            <person name="Zhu J."/>
            <person name="Qi W."/>
            <person name="Song R."/>
        </authorList>
    </citation>
    <scope>NUCLEOTIDE SEQUENCE [LARGE SCALE GENOMIC DNA]</scope>
</reference>
<dbReference type="PANTHER" id="PTHR48051:SF1">
    <property type="entry name" value="RAS SUPPRESSOR PROTEIN 1"/>
    <property type="match status" value="1"/>
</dbReference>
<dbReference type="SMART" id="SM00369">
    <property type="entry name" value="LRR_TYP"/>
    <property type="match status" value="3"/>
</dbReference>
<dbReference type="EMBL" id="CDMY01000091">
    <property type="protein sequence ID" value="CEL92581.1"/>
    <property type="molecule type" value="Genomic_DNA"/>
</dbReference>
<dbReference type="Proteomes" id="UP000041254">
    <property type="component" value="Unassembled WGS sequence"/>
</dbReference>
<dbReference type="VEuPathDB" id="CryptoDB:Vbra_6859"/>
<dbReference type="InterPro" id="IPR050216">
    <property type="entry name" value="LRR_domain-containing"/>
</dbReference>
<evidence type="ECO:0000256" key="3">
    <source>
        <dbReference type="SAM" id="MobiDB-lite"/>
    </source>
</evidence>
<evidence type="ECO:0000313" key="4">
    <source>
        <dbReference type="EMBL" id="CEL92581.1"/>
    </source>
</evidence>
<dbReference type="InterPro" id="IPR032675">
    <property type="entry name" value="LRR_dom_sf"/>
</dbReference>
<name>A0A0G4EBD1_VITBC</name>
<keyword evidence="1" id="KW-0433">Leucine-rich repeat</keyword>
<dbReference type="OMA" id="CKLMRIL"/>
<dbReference type="InterPro" id="IPR001611">
    <property type="entry name" value="Leu-rich_rpt"/>
</dbReference>
<dbReference type="AlphaFoldDB" id="A0A0G4EBD1"/>
<dbReference type="STRING" id="1169540.A0A0G4EBD1"/>
<dbReference type="Pfam" id="PF00560">
    <property type="entry name" value="LRR_1"/>
    <property type="match status" value="1"/>
</dbReference>
<feature type="compositionally biased region" description="Acidic residues" evidence="3">
    <location>
        <begin position="375"/>
        <end position="387"/>
    </location>
</feature>
<evidence type="ECO:0000256" key="1">
    <source>
        <dbReference type="ARBA" id="ARBA00022614"/>
    </source>
</evidence>
<dbReference type="Gene3D" id="3.80.10.10">
    <property type="entry name" value="Ribonuclease Inhibitor"/>
    <property type="match status" value="1"/>
</dbReference>
<dbReference type="InterPro" id="IPR003591">
    <property type="entry name" value="Leu-rich_rpt_typical-subtyp"/>
</dbReference>
<feature type="compositionally biased region" description="Basic and acidic residues" evidence="3">
    <location>
        <begin position="365"/>
        <end position="374"/>
    </location>
</feature>
<feature type="region of interest" description="Disordered" evidence="3">
    <location>
        <begin position="355"/>
        <end position="387"/>
    </location>
</feature>
<accession>A0A0G4EBD1</accession>
<dbReference type="PANTHER" id="PTHR48051">
    <property type="match status" value="1"/>
</dbReference>
<sequence>MAASPETSARLASVRTDGSRPPSKCLHLSHCNLSDSLPPVLWSLTALIRLDLGFNNIRKLDARIGRLTSVQSLFLNDNPLYVVPEALSLCIMLKTLDLRNTLIQNLPRELGRLTSLVDLNLDGAPLKQSLEQHYGKGRQGLFAYLQRKDDRRVLKGQFVCLMRETVYPFTPTDQLNALTNEVFDQLKDFTSIELKKLLRNAQRILPSKIEQVDPAAIRSALAHLCEEERQRHETSNLQLQLKAIYPEPSLDAVAGAASALRQAFPDPAERRRVVRLHALLFPEAFEQFSADTIRRQYEHLKQERLEMSLTKRLKAFYQDASDNEVSLLLRSLMKSAQGDNDKLNRSALQTNTFYIRDTPGGENQTDQKESHEQEQDNDNDNEEQAEE</sequence>